<dbReference type="InterPro" id="IPR000132">
    <property type="entry name" value="Nitrilase/CN_hydratase_CS"/>
</dbReference>
<evidence type="ECO:0000256" key="4">
    <source>
        <dbReference type="ARBA" id="ARBA00039045"/>
    </source>
</evidence>
<keyword evidence="2" id="KW-0378">Hydrolase</keyword>
<dbReference type="EC" id="3.5.5.1" evidence="4"/>
<dbReference type="InterPro" id="IPR044149">
    <property type="entry name" value="Nitrilases_CHs"/>
</dbReference>
<sequence>MAPQIDLDPSHPVKVAVVQGEPCWFDVDGAVQKTCALITEAGQNGAKLIAFPELWIPGYPTFVFAHTTKTVNDYMLKYYHNAIAVDSEHMATIRKAARAADIMVALGIAERDWGSLYMSQTFISPQGDILLHRRKFKPTGPERIIFGDASGDCSKNVVQTAIGRVGGLQCFEHLQPLLKYNTYFQGEQIHVASWPCLFPPVGEMPFFNTVEACRMATHTLAIEGGVFVLLASMVQTDKGLEANGLLPSSKDVEGEIPHTAVVGGGLTVVIGPDGRTMTEPVPVDWEGLVYAELDFDQIYRAKQWIDPVGHYSRPDIFRLQVDSQVQRHVVAADQVDADGYTHISRFPELEEE</sequence>
<dbReference type="SUPFAM" id="SSF56317">
    <property type="entry name" value="Carbon-nitrogen hydrolase"/>
    <property type="match status" value="1"/>
</dbReference>
<gene>
    <name evidence="7" type="ORF">SBRCBS47491_009850</name>
</gene>
<dbReference type="EMBL" id="CAWUHC010000174">
    <property type="protein sequence ID" value="CAK7237066.1"/>
    <property type="molecule type" value="Genomic_DNA"/>
</dbReference>
<evidence type="ECO:0000259" key="6">
    <source>
        <dbReference type="PROSITE" id="PS50263"/>
    </source>
</evidence>
<reference evidence="7 8" key="1">
    <citation type="submission" date="2024-01" db="EMBL/GenBank/DDBJ databases">
        <authorList>
            <person name="Allen C."/>
            <person name="Tagirdzhanova G."/>
        </authorList>
    </citation>
    <scope>NUCLEOTIDE SEQUENCE [LARGE SCALE GENOMIC DNA]</scope>
</reference>
<dbReference type="PROSITE" id="PS50263">
    <property type="entry name" value="CN_HYDROLASE"/>
    <property type="match status" value="1"/>
</dbReference>
<feature type="active site" description="Proton acceptor" evidence="5">
    <location>
        <position position="53"/>
    </location>
</feature>
<dbReference type="PROSITE" id="PS00920">
    <property type="entry name" value="NITRIL_CHT_1"/>
    <property type="match status" value="1"/>
</dbReference>
<comment type="caution">
    <text evidence="7">The sequence shown here is derived from an EMBL/GenBank/DDBJ whole genome shotgun (WGS) entry which is preliminary data.</text>
</comment>
<evidence type="ECO:0000256" key="5">
    <source>
        <dbReference type="PROSITE-ProRule" id="PRU10139"/>
    </source>
</evidence>
<name>A0ABP0D1C5_9PEZI</name>
<proteinExistence type="inferred from homology"/>
<dbReference type="Pfam" id="PF00795">
    <property type="entry name" value="CN_hydrolase"/>
    <property type="match status" value="1"/>
</dbReference>
<dbReference type="InterPro" id="IPR036526">
    <property type="entry name" value="C-N_Hydrolase_sf"/>
</dbReference>
<dbReference type="CDD" id="cd07564">
    <property type="entry name" value="nitrilases_CHs"/>
    <property type="match status" value="1"/>
</dbReference>
<dbReference type="Proteomes" id="UP001642406">
    <property type="component" value="Unassembled WGS sequence"/>
</dbReference>
<dbReference type="PANTHER" id="PTHR46044:SF14">
    <property type="entry name" value="ARYLACETONITRILASE"/>
    <property type="match status" value="1"/>
</dbReference>
<organism evidence="7 8">
    <name type="scientific">Sporothrix bragantina</name>
    <dbReference type="NCBI Taxonomy" id="671064"/>
    <lineage>
        <taxon>Eukaryota</taxon>
        <taxon>Fungi</taxon>
        <taxon>Dikarya</taxon>
        <taxon>Ascomycota</taxon>
        <taxon>Pezizomycotina</taxon>
        <taxon>Sordariomycetes</taxon>
        <taxon>Sordariomycetidae</taxon>
        <taxon>Ophiostomatales</taxon>
        <taxon>Ophiostomataceae</taxon>
        <taxon>Sporothrix</taxon>
    </lineage>
</organism>
<protein>
    <recommendedName>
        <fullName evidence="4">nitrilase</fullName>
        <ecNumber evidence="4">3.5.5.1</ecNumber>
    </recommendedName>
</protein>
<evidence type="ECO:0000256" key="3">
    <source>
        <dbReference type="ARBA" id="ARBA00036406"/>
    </source>
</evidence>
<evidence type="ECO:0000256" key="1">
    <source>
        <dbReference type="ARBA" id="ARBA00008129"/>
    </source>
</evidence>
<comment type="similarity">
    <text evidence="1">Belongs to the carbon-nitrogen hydrolase superfamily. Nitrilase family.</text>
</comment>
<feature type="domain" description="CN hydrolase" evidence="6">
    <location>
        <begin position="13"/>
        <end position="295"/>
    </location>
</feature>
<keyword evidence="8" id="KW-1185">Reference proteome</keyword>
<accession>A0ABP0D1C5</accession>
<evidence type="ECO:0000313" key="7">
    <source>
        <dbReference type="EMBL" id="CAK7237066.1"/>
    </source>
</evidence>
<comment type="catalytic activity">
    <reaction evidence="3">
        <text>a nitrile + 2 H2O = a carboxylate + NH4(+)</text>
        <dbReference type="Rhea" id="RHEA:21724"/>
        <dbReference type="ChEBI" id="CHEBI:15377"/>
        <dbReference type="ChEBI" id="CHEBI:18379"/>
        <dbReference type="ChEBI" id="CHEBI:28938"/>
        <dbReference type="ChEBI" id="CHEBI:29067"/>
        <dbReference type="EC" id="3.5.5.1"/>
    </reaction>
</comment>
<evidence type="ECO:0000313" key="8">
    <source>
        <dbReference type="Proteomes" id="UP001642406"/>
    </source>
</evidence>
<evidence type="ECO:0000256" key="2">
    <source>
        <dbReference type="ARBA" id="ARBA00022801"/>
    </source>
</evidence>
<dbReference type="PANTHER" id="PTHR46044">
    <property type="entry name" value="NITRILASE"/>
    <property type="match status" value="1"/>
</dbReference>
<dbReference type="Gene3D" id="3.60.110.10">
    <property type="entry name" value="Carbon-nitrogen hydrolase"/>
    <property type="match status" value="1"/>
</dbReference>
<dbReference type="InterPro" id="IPR003010">
    <property type="entry name" value="C-N_Hydrolase"/>
</dbReference>